<protein>
    <recommendedName>
        <fullName evidence="3">Transcriptional regulator, AbiEi antitoxin, Type IV TA system</fullName>
    </recommendedName>
</protein>
<organism evidence="1 2">
    <name type="scientific">Actinomyces ruminicola</name>
    <dbReference type="NCBI Taxonomy" id="332524"/>
    <lineage>
        <taxon>Bacteria</taxon>
        <taxon>Bacillati</taxon>
        <taxon>Actinomycetota</taxon>
        <taxon>Actinomycetes</taxon>
        <taxon>Actinomycetales</taxon>
        <taxon>Actinomycetaceae</taxon>
        <taxon>Actinomyces</taxon>
    </lineage>
</organism>
<dbReference type="Proteomes" id="UP000199671">
    <property type="component" value="Unassembled WGS sequence"/>
</dbReference>
<sequence length="327" mass="37180">MRGQILLPQASARHWDQKREVTLARAVAAPRAGAGTIAIAYEAAVLIHGGSLRRFEPDVDVLLSYRPRVSATALPQVIYGGTLARRVPRGERIPLERAERLGRRVQLRRHYREDLREHDIVTINGVPVTSLARTLTDCLLDLPPADALVAGDSLLRVHCRPDRWRSRDTNALWQELVADVEGRLSSYRHRNGRVRAQNLVKLLSPWAESPGESELRRILLGACFPMPDLQHRVVAENNEYFLDLAWPDIMLDVEFDGALKYAGDDVVFQEGIRQDRLKRSGWRVVRFKTPALREPDRIVREVLDASPEGRTWVLRPRAWMNAMSPLP</sequence>
<accession>A0A1G9YS47</accession>
<name>A0A1G9YS47_9ACTO</name>
<evidence type="ECO:0008006" key="3">
    <source>
        <dbReference type="Google" id="ProtNLM"/>
    </source>
</evidence>
<dbReference type="Gene3D" id="3.40.960.10">
    <property type="entry name" value="VSR Endonuclease"/>
    <property type="match status" value="1"/>
</dbReference>
<evidence type="ECO:0000313" key="2">
    <source>
        <dbReference type="Proteomes" id="UP000199671"/>
    </source>
</evidence>
<dbReference type="AlphaFoldDB" id="A0A1G9YS47"/>
<gene>
    <name evidence="1" type="ORF">SAMN04487766_11412</name>
</gene>
<dbReference type="EMBL" id="FNHU01000014">
    <property type="protein sequence ID" value="SDN11777.1"/>
    <property type="molecule type" value="Genomic_DNA"/>
</dbReference>
<evidence type="ECO:0000313" key="1">
    <source>
        <dbReference type="EMBL" id="SDN11777.1"/>
    </source>
</evidence>
<proteinExistence type="predicted"/>
<reference evidence="1 2" key="1">
    <citation type="submission" date="2016-10" db="EMBL/GenBank/DDBJ databases">
        <authorList>
            <person name="de Groot N.N."/>
        </authorList>
    </citation>
    <scope>NUCLEOTIDE SEQUENCE [LARGE SCALE GENOMIC DNA]</scope>
    <source>
        <strain evidence="1 2">KPR-7B</strain>
    </source>
</reference>